<dbReference type="AlphaFoldDB" id="A0A1I3NCB9"/>
<dbReference type="Pfam" id="PF11065">
    <property type="entry name" value="DUF2866"/>
    <property type="match status" value="1"/>
</dbReference>
<evidence type="ECO:0000313" key="2">
    <source>
        <dbReference type="EMBL" id="SFJ06904.1"/>
    </source>
</evidence>
<accession>A0A1I3NCB9</accession>
<name>A0A1I3NCB9_9BURK</name>
<evidence type="ECO:0008006" key="4">
    <source>
        <dbReference type="Google" id="ProtNLM"/>
    </source>
</evidence>
<dbReference type="InterPro" id="IPR021294">
    <property type="entry name" value="DUF2866"/>
</dbReference>
<evidence type="ECO:0000256" key="1">
    <source>
        <dbReference type="SAM" id="MobiDB-lite"/>
    </source>
</evidence>
<dbReference type="Proteomes" id="UP000199548">
    <property type="component" value="Unassembled WGS sequence"/>
</dbReference>
<gene>
    <name evidence="2" type="ORF">SAMN05192543_105326</name>
</gene>
<dbReference type="STRING" id="420953.SAMN05192543_105326"/>
<protein>
    <recommendedName>
        <fullName evidence="4">DUF2866 domain-containing protein</fullName>
    </recommendedName>
</protein>
<organism evidence="2 3">
    <name type="scientific">Paraburkholderia megapolitana</name>
    <dbReference type="NCBI Taxonomy" id="420953"/>
    <lineage>
        <taxon>Bacteria</taxon>
        <taxon>Pseudomonadati</taxon>
        <taxon>Pseudomonadota</taxon>
        <taxon>Betaproteobacteria</taxon>
        <taxon>Burkholderiales</taxon>
        <taxon>Burkholderiaceae</taxon>
        <taxon>Paraburkholderia</taxon>
    </lineage>
</organism>
<keyword evidence="3" id="KW-1185">Reference proteome</keyword>
<evidence type="ECO:0000313" key="3">
    <source>
        <dbReference type="Proteomes" id="UP000199548"/>
    </source>
</evidence>
<reference evidence="2 3" key="1">
    <citation type="submission" date="2016-10" db="EMBL/GenBank/DDBJ databases">
        <authorList>
            <person name="de Groot N.N."/>
        </authorList>
    </citation>
    <scope>NUCLEOTIDE SEQUENCE [LARGE SCALE GENOMIC DNA]</scope>
    <source>
        <strain evidence="2 3">LMG 23650</strain>
    </source>
</reference>
<feature type="region of interest" description="Disordered" evidence="1">
    <location>
        <begin position="68"/>
        <end position="87"/>
    </location>
</feature>
<sequence>MKQPHETATDRLASLRGCRVSPPIRAPWGGGCRIVEWIDETGQISRRVVAEDVTADQVRATIRQHVQGRKHTLIDDGPSQRQTLPRR</sequence>
<proteinExistence type="predicted"/>
<dbReference type="RefSeq" id="WP_177228292.1">
    <property type="nucleotide sequence ID" value="NZ_CP041745.1"/>
</dbReference>
<dbReference type="EMBL" id="FOQU01000005">
    <property type="protein sequence ID" value="SFJ06904.1"/>
    <property type="molecule type" value="Genomic_DNA"/>
</dbReference>